<reference evidence="1 2" key="1">
    <citation type="submission" date="2019-03" db="EMBL/GenBank/DDBJ databases">
        <title>First draft genome of Liparis tanakae, snailfish: a comprehensive survey of snailfish specific genes.</title>
        <authorList>
            <person name="Kim W."/>
            <person name="Song I."/>
            <person name="Jeong J.-H."/>
            <person name="Kim D."/>
            <person name="Kim S."/>
            <person name="Ryu S."/>
            <person name="Song J.Y."/>
            <person name="Lee S.K."/>
        </authorList>
    </citation>
    <scope>NUCLEOTIDE SEQUENCE [LARGE SCALE GENOMIC DNA]</scope>
    <source>
        <tissue evidence="1">Muscle</tissue>
    </source>
</reference>
<gene>
    <name evidence="1" type="ORF">EYF80_049717</name>
</gene>
<evidence type="ECO:0000313" key="1">
    <source>
        <dbReference type="EMBL" id="TNN40113.1"/>
    </source>
</evidence>
<dbReference type="EMBL" id="SRLO01001217">
    <property type="protein sequence ID" value="TNN40113.1"/>
    <property type="molecule type" value="Genomic_DNA"/>
</dbReference>
<organism evidence="1 2">
    <name type="scientific">Liparis tanakae</name>
    <name type="common">Tanaka's snailfish</name>
    <dbReference type="NCBI Taxonomy" id="230148"/>
    <lineage>
        <taxon>Eukaryota</taxon>
        <taxon>Metazoa</taxon>
        <taxon>Chordata</taxon>
        <taxon>Craniata</taxon>
        <taxon>Vertebrata</taxon>
        <taxon>Euteleostomi</taxon>
        <taxon>Actinopterygii</taxon>
        <taxon>Neopterygii</taxon>
        <taxon>Teleostei</taxon>
        <taxon>Neoteleostei</taxon>
        <taxon>Acanthomorphata</taxon>
        <taxon>Eupercaria</taxon>
        <taxon>Perciformes</taxon>
        <taxon>Cottioidei</taxon>
        <taxon>Cottales</taxon>
        <taxon>Liparidae</taxon>
        <taxon>Liparis</taxon>
    </lineage>
</organism>
<sequence>MQHNQSHADGWESDYNQSACRRTDEWPGVQNTSAHHLEDCSLVYSTMGVKHRPTGSSKVTLRVEDSPVNHSGGGAGRIYRSGFPLKPNRHSLFSRCHRLPLIQSKDCSPLTSMDLWFQNNQTEAQLPCSHDDNNSMAKLVTSTLDVAGRQAAQATPTPVAQRVGHIKSFQTAHWGERVGYRILQQQVHMDAADGSVLVSPSSQSRSMQKYPPNTVLHTCLGDRVSFILKAKCM</sequence>
<comment type="caution">
    <text evidence="1">The sequence shown here is derived from an EMBL/GenBank/DDBJ whole genome shotgun (WGS) entry which is preliminary data.</text>
</comment>
<protein>
    <submittedName>
        <fullName evidence="1">Uncharacterized protein</fullName>
    </submittedName>
</protein>
<accession>A0A4Z2FH64</accession>
<keyword evidence="2" id="KW-1185">Reference proteome</keyword>
<proteinExistence type="predicted"/>
<dbReference type="Proteomes" id="UP000314294">
    <property type="component" value="Unassembled WGS sequence"/>
</dbReference>
<evidence type="ECO:0000313" key="2">
    <source>
        <dbReference type="Proteomes" id="UP000314294"/>
    </source>
</evidence>
<name>A0A4Z2FH64_9TELE</name>
<dbReference type="AlphaFoldDB" id="A0A4Z2FH64"/>